<dbReference type="EMBL" id="AEJF01000165">
    <property type="protein sequence ID" value="KLU22999.1"/>
    <property type="molecule type" value="Genomic_DNA"/>
</dbReference>
<dbReference type="AlphaFoldDB" id="A0A0J1CQS3"/>
<comment type="caution">
    <text evidence="1">The sequence shown here is derived from an EMBL/GenBank/DDBJ whole genome shotgun (WGS) entry which is preliminary data.</text>
</comment>
<name>A0A0J1CQS3_9BURK</name>
<accession>A0A0J1CQS3</accession>
<reference evidence="1 2" key="1">
    <citation type="journal article" date="2015" name="Genome Announc.">
        <title>Draft Genome Sequence of Burkholderia sp. Strain PML1(12), an Ectomycorrhizosphere-Inhabiting Bacterium with Effective Mineral-Weathering Ability.</title>
        <authorList>
            <person name="Uroz S."/>
            <person name="Oger P."/>
        </authorList>
    </citation>
    <scope>NUCLEOTIDE SEQUENCE [LARGE SCALE GENOMIC DNA]</scope>
    <source>
        <strain evidence="2">PML1(12)</strain>
    </source>
</reference>
<evidence type="ECO:0000313" key="2">
    <source>
        <dbReference type="Proteomes" id="UP000035963"/>
    </source>
</evidence>
<evidence type="ECO:0000313" key="1">
    <source>
        <dbReference type="EMBL" id="KLU22999.1"/>
    </source>
</evidence>
<proteinExistence type="predicted"/>
<sequence length="84" mass="9200">MTVRQSFRISGYENFNMTPFQLPTADAMPHLGETDSQDMSAWLRLANASGLPPIALRAWLAEFGGPPALLTMPDPPPLLYVKGL</sequence>
<dbReference type="PATRIC" id="fig|908627.4.peg.6136"/>
<gene>
    <name evidence="1" type="ORF">EOS_27430</name>
</gene>
<keyword evidence="2" id="KW-1185">Reference proteome</keyword>
<organism evidence="1 2">
    <name type="scientific">Caballeronia mineralivorans PML1(12)</name>
    <dbReference type="NCBI Taxonomy" id="908627"/>
    <lineage>
        <taxon>Bacteria</taxon>
        <taxon>Pseudomonadati</taxon>
        <taxon>Pseudomonadota</taxon>
        <taxon>Betaproteobacteria</taxon>
        <taxon>Burkholderiales</taxon>
        <taxon>Burkholderiaceae</taxon>
        <taxon>Caballeronia</taxon>
    </lineage>
</organism>
<protein>
    <submittedName>
        <fullName evidence="1">Uncharacterized protein</fullName>
    </submittedName>
</protein>
<dbReference type="Proteomes" id="UP000035963">
    <property type="component" value="Unassembled WGS sequence"/>
</dbReference>